<dbReference type="SUPFAM" id="SSF53067">
    <property type="entry name" value="Actin-like ATPase domain"/>
    <property type="match status" value="2"/>
</dbReference>
<keyword evidence="4" id="KW-1185">Reference proteome</keyword>
<accession>A0A975BEH5</accession>
<name>A0A975BEH5_9BACT</name>
<evidence type="ECO:0008006" key="5">
    <source>
        <dbReference type="Google" id="ProtNLM"/>
    </source>
</evidence>
<dbReference type="Proteomes" id="UP000663720">
    <property type="component" value="Chromosome"/>
</dbReference>
<evidence type="ECO:0000259" key="2">
    <source>
        <dbReference type="Pfam" id="PF21522"/>
    </source>
</evidence>
<organism evidence="3 4">
    <name type="scientific">Desulfonema limicola</name>
    <dbReference type="NCBI Taxonomy" id="45656"/>
    <lineage>
        <taxon>Bacteria</taxon>
        <taxon>Pseudomonadati</taxon>
        <taxon>Thermodesulfobacteriota</taxon>
        <taxon>Desulfobacteria</taxon>
        <taxon>Desulfobacterales</taxon>
        <taxon>Desulfococcaceae</taxon>
        <taxon>Desulfonema</taxon>
    </lineage>
</organism>
<feature type="domain" description="Actin homologue MreB-like C-terminal" evidence="2">
    <location>
        <begin position="186"/>
        <end position="303"/>
    </location>
</feature>
<dbReference type="Pfam" id="PF17989">
    <property type="entry name" value="ALP_N"/>
    <property type="match status" value="1"/>
</dbReference>
<dbReference type="Gene3D" id="3.30.420.40">
    <property type="match status" value="2"/>
</dbReference>
<sequence length="353" mass="40247">MNQLNMGLDIGYGQVKAYLEHPDNKIIKIFFPRIFAEAQGEAWKELRSADIYGIDGDRYILGEEALNYHKSIKTSDARDYVLHNSYWACFGKVLVDGGIYTGNNEPIRIKRLVTGIAPGHFDRQIIRDMKHKIRNGVEITWNNHFIKFSAEKVIILPQGAGTFFEAILTDDGTQIEPGTDKLLHGILDFGHRTIDYVLFDGKEFISDPHGLSEDSGVHVILNKLLEYTKNHYGYKGQNTEKFRPVLWGEKFLCKGQLIDLSGPLKNLAGKHIRQIEQDAKKRWETQLDDMYKIILCGGGAHLFSMIPDFLNENKTQIIIPADPGFSNATGFFRFAKMQERLEFLKSGKLKSDY</sequence>
<dbReference type="InterPro" id="IPR049067">
    <property type="entry name" value="MreB-like_C"/>
</dbReference>
<evidence type="ECO:0000313" key="3">
    <source>
        <dbReference type="EMBL" id="QTA83828.1"/>
    </source>
</evidence>
<dbReference type="RefSeq" id="WP_207689619.1">
    <property type="nucleotide sequence ID" value="NZ_CP061799.1"/>
</dbReference>
<feature type="domain" description="Actin-like protein N-terminal" evidence="1">
    <location>
        <begin position="7"/>
        <end position="161"/>
    </location>
</feature>
<evidence type="ECO:0000259" key="1">
    <source>
        <dbReference type="Pfam" id="PF17989"/>
    </source>
</evidence>
<dbReference type="KEGG" id="dli:dnl_62460"/>
<protein>
    <recommendedName>
        <fullName evidence="5">Actin-like protein N-terminal domain-containing protein</fullName>
    </recommendedName>
</protein>
<proteinExistence type="predicted"/>
<reference evidence="3" key="1">
    <citation type="journal article" date="2021" name="Microb. Physiol.">
        <title>Proteogenomic Insights into the Physiology of Marine, Sulfate-Reducing, Filamentous Desulfonema limicola and Desulfonema magnum.</title>
        <authorList>
            <person name="Schnaars V."/>
            <person name="Wohlbrand L."/>
            <person name="Scheve S."/>
            <person name="Hinrichs C."/>
            <person name="Reinhardt R."/>
            <person name="Rabus R."/>
        </authorList>
    </citation>
    <scope>NUCLEOTIDE SEQUENCE</scope>
    <source>
        <strain evidence="3">5ac10</strain>
    </source>
</reference>
<dbReference type="EMBL" id="CP061799">
    <property type="protein sequence ID" value="QTA83828.1"/>
    <property type="molecule type" value="Genomic_DNA"/>
</dbReference>
<gene>
    <name evidence="3" type="ORF">dnl_62460</name>
</gene>
<dbReference type="AlphaFoldDB" id="A0A975BEH5"/>
<evidence type="ECO:0000313" key="4">
    <source>
        <dbReference type="Proteomes" id="UP000663720"/>
    </source>
</evidence>
<dbReference type="InterPro" id="IPR040607">
    <property type="entry name" value="ALP_N"/>
</dbReference>
<dbReference type="Pfam" id="PF21522">
    <property type="entry name" value="MreB-like_C"/>
    <property type="match status" value="1"/>
</dbReference>
<dbReference type="InterPro" id="IPR043129">
    <property type="entry name" value="ATPase_NBD"/>
</dbReference>